<dbReference type="Gene3D" id="3.40.190.10">
    <property type="entry name" value="Periplasmic binding protein-like II"/>
    <property type="match status" value="2"/>
</dbReference>
<dbReference type="SUPFAM" id="SSF53850">
    <property type="entry name" value="Periplasmic binding protein-like II"/>
    <property type="match status" value="1"/>
</dbReference>
<evidence type="ECO:0000313" key="4">
    <source>
        <dbReference type="EMBL" id="EOD56839.1"/>
    </source>
</evidence>
<sequence length="210" mass="23495">MRGFTIEVLEAVMAQIPCQLTYVERPWKRVLQGVKLGEIDIAMEAFINEERAVYGIFSDAYNPGETGLWLIKDIGTQGQGNSLASWLGQGQRLGVTRGYFYGDELITLLARHSHQVSAVPRESQNYHKLLLGRIDGFLGDRLATHQGLIDAGLGQKVVMADQPVARLPTFFMFSKRSVSPALVTRVNLALAQLRQSGQYGRIWQRYTQTP</sequence>
<keyword evidence="2" id="KW-0732">Signal</keyword>
<dbReference type="PANTHER" id="PTHR35936">
    <property type="entry name" value="MEMBRANE-BOUND LYTIC MUREIN TRANSGLYCOSYLASE F"/>
    <property type="match status" value="1"/>
</dbReference>
<dbReference type="EMBL" id="AQGQ01000004">
    <property type="protein sequence ID" value="EOD56839.1"/>
    <property type="molecule type" value="Genomic_DNA"/>
</dbReference>
<evidence type="ECO:0000313" key="5">
    <source>
        <dbReference type="Proteomes" id="UP000013526"/>
    </source>
</evidence>
<name>R1HEL0_9GAMM</name>
<evidence type="ECO:0000259" key="3">
    <source>
        <dbReference type="Pfam" id="PF00497"/>
    </source>
</evidence>
<dbReference type="AlphaFoldDB" id="R1HEL0"/>
<dbReference type="Pfam" id="PF00497">
    <property type="entry name" value="SBP_bac_3"/>
    <property type="match status" value="1"/>
</dbReference>
<proteinExistence type="inferred from homology"/>
<comment type="caution">
    <text evidence="4">The sequence shown here is derived from an EMBL/GenBank/DDBJ whole genome shotgun (WGS) entry which is preliminary data.</text>
</comment>
<evidence type="ECO:0000256" key="1">
    <source>
        <dbReference type="ARBA" id="ARBA00010333"/>
    </source>
</evidence>
<gene>
    <name evidence="4" type="ORF">G113_01849</name>
</gene>
<protein>
    <submittedName>
        <fullName evidence="4">Amino acid ABC transporter substrate-binding protein</fullName>
    </submittedName>
</protein>
<dbReference type="PATRIC" id="fig|1268236.3.peg.372"/>
<dbReference type="Proteomes" id="UP000013526">
    <property type="component" value="Unassembled WGS sequence"/>
</dbReference>
<keyword evidence="5" id="KW-1185">Reference proteome</keyword>
<comment type="similarity">
    <text evidence="1">Belongs to the bacterial solute-binding protein 3 family.</text>
</comment>
<reference evidence="4 5" key="1">
    <citation type="journal article" date="2013" name="Genome Announc.">
        <title>Draft Genome Sequence of Aeromonas molluscorum Strain 848TT, Isolated from Bivalve Molluscs.</title>
        <authorList>
            <person name="Spataro N."/>
            <person name="Farfan M."/>
            <person name="Albarral V."/>
            <person name="Sanglas A."/>
            <person name="Loren J.G."/>
            <person name="Fuste M.C."/>
            <person name="Bosch E."/>
        </authorList>
    </citation>
    <scope>NUCLEOTIDE SEQUENCE [LARGE SCALE GENOMIC DNA]</scope>
    <source>
        <strain evidence="4 5">848</strain>
    </source>
</reference>
<dbReference type="InterPro" id="IPR001638">
    <property type="entry name" value="Solute-binding_3/MltF_N"/>
</dbReference>
<organism evidence="4 5">
    <name type="scientific">Aeromonas molluscorum 848</name>
    <dbReference type="NCBI Taxonomy" id="1268236"/>
    <lineage>
        <taxon>Bacteria</taxon>
        <taxon>Pseudomonadati</taxon>
        <taxon>Pseudomonadota</taxon>
        <taxon>Gammaproteobacteria</taxon>
        <taxon>Aeromonadales</taxon>
        <taxon>Aeromonadaceae</taxon>
        <taxon>Aeromonas</taxon>
    </lineage>
</organism>
<accession>R1HEL0</accession>
<feature type="domain" description="Solute-binding protein family 3/N-terminal" evidence="3">
    <location>
        <begin position="2"/>
        <end position="208"/>
    </location>
</feature>
<dbReference type="PANTHER" id="PTHR35936:SF25">
    <property type="entry name" value="ABC TRANSPORTER SUBSTRATE-BINDING PROTEIN"/>
    <property type="match status" value="1"/>
</dbReference>
<evidence type="ECO:0000256" key="2">
    <source>
        <dbReference type="ARBA" id="ARBA00022729"/>
    </source>
</evidence>